<evidence type="ECO:0000313" key="3">
    <source>
        <dbReference type="Proteomes" id="UP000800235"/>
    </source>
</evidence>
<organism evidence="2 3">
    <name type="scientific">Tothia fuscella</name>
    <dbReference type="NCBI Taxonomy" id="1048955"/>
    <lineage>
        <taxon>Eukaryota</taxon>
        <taxon>Fungi</taxon>
        <taxon>Dikarya</taxon>
        <taxon>Ascomycota</taxon>
        <taxon>Pezizomycotina</taxon>
        <taxon>Dothideomycetes</taxon>
        <taxon>Pleosporomycetidae</taxon>
        <taxon>Venturiales</taxon>
        <taxon>Cylindrosympodiaceae</taxon>
        <taxon>Tothia</taxon>
    </lineage>
</organism>
<evidence type="ECO:0000313" key="2">
    <source>
        <dbReference type="EMBL" id="KAF2434905.1"/>
    </source>
</evidence>
<dbReference type="InterPro" id="IPR005545">
    <property type="entry name" value="YCII"/>
</dbReference>
<evidence type="ECO:0000259" key="1">
    <source>
        <dbReference type="Pfam" id="PF03795"/>
    </source>
</evidence>
<feature type="domain" description="YCII-related" evidence="1">
    <location>
        <begin position="23"/>
        <end position="115"/>
    </location>
</feature>
<dbReference type="SUPFAM" id="SSF54909">
    <property type="entry name" value="Dimeric alpha+beta barrel"/>
    <property type="match status" value="1"/>
</dbReference>
<sequence length="144" mass="15642">MPTFMVLLGSHPIGESGQKPTPEQIAEFKPVVEYHDKLARDGKLIWADPLHPSKLGARVLTSKDGDVTVQKGPFEQTVGGFAIIAADSLDAVVAIIKDGPSMPGGSCEIREIIDMESHPLQDEIKAKAKEMRKLMQKNAANLQQ</sequence>
<dbReference type="OrthoDB" id="3933054at2759"/>
<comment type="caution">
    <text evidence="2">The sequence shown here is derived from an EMBL/GenBank/DDBJ whole genome shotgun (WGS) entry which is preliminary data.</text>
</comment>
<accession>A0A9P4NYR9</accession>
<dbReference type="EMBL" id="MU007015">
    <property type="protein sequence ID" value="KAF2434905.1"/>
    <property type="molecule type" value="Genomic_DNA"/>
</dbReference>
<dbReference type="AlphaFoldDB" id="A0A9P4NYR9"/>
<dbReference type="Gene3D" id="3.30.70.1060">
    <property type="entry name" value="Dimeric alpha+beta barrel"/>
    <property type="match status" value="1"/>
</dbReference>
<gene>
    <name evidence="2" type="ORF">EJ08DRAFT_675864</name>
</gene>
<keyword evidence="3" id="KW-1185">Reference proteome</keyword>
<dbReference type="Pfam" id="PF03795">
    <property type="entry name" value="YCII"/>
    <property type="match status" value="1"/>
</dbReference>
<name>A0A9P4NYR9_9PEZI</name>
<protein>
    <recommendedName>
        <fullName evidence="1">YCII-related domain-containing protein</fullName>
    </recommendedName>
</protein>
<dbReference type="Proteomes" id="UP000800235">
    <property type="component" value="Unassembled WGS sequence"/>
</dbReference>
<dbReference type="PANTHER" id="PTHR35174">
    <property type="entry name" value="BLL7171 PROTEIN-RELATED"/>
    <property type="match status" value="1"/>
</dbReference>
<reference evidence="2" key="1">
    <citation type="journal article" date="2020" name="Stud. Mycol.">
        <title>101 Dothideomycetes genomes: a test case for predicting lifestyles and emergence of pathogens.</title>
        <authorList>
            <person name="Haridas S."/>
            <person name="Albert R."/>
            <person name="Binder M."/>
            <person name="Bloem J."/>
            <person name="Labutti K."/>
            <person name="Salamov A."/>
            <person name="Andreopoulos B."/>
            <person name="Baker S."/>
            <person name="Barry K."/>
            <person name="Bills G."/>
            <person name="Bluhm B."/>
            <person name="Cannon C."/>
            <person name="Castanera R."/>
            <person name="Culley D."/>
            <person name="Daum C."/>
            <person name="Ezra D."/>
            <person name="Gonzalez J."/>
            <person name="Henrissat B."/>
            <person name="Kuo A."/>
            <person name="Liang C."/>
            <person name="Lipzen A."/>
            <person name="Lutzoni F."/>
            <person name="Magnuson J."/>
            <person name="Mondo S."/>
            <person name="Nolan M."/>
            <person name="Ohm R."/>
            <person name="Pangilinan J."/>
            <person name="Park H.-J."/>
            <person name="Ramirez L."/>
            <person name="Alfaro M."/>
            <person name="Sun H."/>
            <person name="Tritt A."/>
            <person name="Yoshinaga Y."/>
            <person name="Zwiers L.-H."/>
            <person name="Turgeon B."/>
            <person name="Goodwin S."/>
            <person name="Spatafora J."/>
            <person name="Crous P."/>
            <person name="Grigoriev I."/>
        </authorList>
    </citation>
    <scope>NUCLEOTIDE SEQUENCE</scope>
    <source>
        <strain evidence="2">CBS 130266</strain>
    </source>
</reference>
<proteinExistence type="predicted"/>
<dbReference type="InterPro" id="IPR011008">
    <property type="entry name" value="Dimeric_a/b-barrel"/>
</dbReference>